<evidence type="ECO:0000313" key="3">
    <source>
        <dbReference type="Proteomes" id="UP001229421"/>
    </source>
</evidence>
<dbReference type="AlphaFoldDB" id="A0AAD8K2D3"/>
<evidence type="ECO:0000256" key="1">
    <source>
        <dbReference type="SAM" id="MobiDB-lite"/>
    </source>
</evidence>
<name>A0AAD8K2D3_TARER</name>
<reference evidence="2" key="1">
    <citation type="journal article" date="2023" name="bioRxiv">
        <title>Improved chromosome-level genome assembly for marigold (Tagetes erecta).</title>
        <authorList>
            <person name="Jiang F."/>
            <person name="Yuan L."/>
            <person name="Wang S."/>
            <person name="Wang H."/>
            <person name="Xu D."/>
            <person name="Wang A."/>
            <person name="Fan W."/>
        </authorList>
    </citation>
    <scope>NUCLEOTIDE SEQUENCE</scope>
    <source>
        <strain evidence="2">WSJ</strain>
        <tissue evidence="2">Leaf</tissue>
    </source>
</reference>
<evidence type="ECO:0008006" key="4">
    <source>
        <dbReference type="Google" id="ProtNLM"/>
    </source>
</evidence>
<feature type="region of interest" description="Disordered" evidence="1">
    <location>
        <begin position="193"/>
        <end position="220"/>
    </location>
</feature>
<keyword evidence="3" id="KW-1185">Reference proteome</keyword>
<dbReference type="Proteomes" id="UP001229421">
    <property type="component" value="Unassembled WGS sequence"/>
</dbReference>
<comment type="caution">
    <text evidence="2">The sequence shown here is derived from an EMBL/GenBank/DDBJ whole genome shotgun (WGS) entry which is preliminary data.</text>
</comment>
<gene>
    <name evidence="2" type="ORF">QVD17_30902</name>
</gene>
<organism evidence="2 3">
    <name type="scientific">Tagetes erecta</name>
    <name type="common">African marigold</name>
    <dbReference type="NCBI Taxonomy" id="13708"/>
    <lineage>
        <taxon>Eukaryota</taxon>
        <taxon>Viridiplantae</taxon>
        <taxon>Streptophyta</taxon>
        <taxon>Embryophyta</taxon>
        <taxon>Tracheophyta</taxon>
        <taxon>Spermatophyta</taxon>
        <taxon>Magnoliopsida</taxon>
        <taxon>eudicotyledons</taxon>
        <taxon>Gunneridae</taxon>
        <taxon>Pentapetalae</taxon>
        <taxon>asterids</taxon>
        <taxon>campanulids</taxon>
        <taxon>Asterales</taxon>
        <taxon>Asteraceae</taxon>
        <taxon>Asteroideae</taxon>
        <taxon>Heliantheae alliance</taxon>
        <taxon>Tageteae</taxon>
        <taxon>Tagetes</taxon>
    </lineage>
</organism>
<dbReference type="EMBL" id="JAUHHV010000008">
    <property type="protein sequence ID" value="KAK1415130.1"/>
    <property type="molecule type" value="Genomic_DNA"/>
</dbReference>
<protein>
    <recommendedName>
        <fullName evidence="4">Retrotransposon gag domain-containing protein</fullName>
    </recommendedName>
</protein>
<evidence type="ECO:0000313" key="2">
    <source>
        <dbReference type="EMBL" id="KAK1415130.1"/>
    </source>
</evidence>
<proteinExistence type="predicted"/>
<accession>A0AAD8K2D3</accession>
<sequence length="220" mass="24740">MSTRLELLANTIATQMANILPNLVNQLNAANENKEPKALHCTLKYFNSCGPTKFFGTKGATGLLHWYESMESIFVNCDCPDDFKVRYATSVLQKGPLTWWNDEKRRCGEDEIWDEFKSAMTDKYCPPCEIRRRGEDEIWDELKGEFWALKQDNAVWGSKPDTVGEAMTLAGRLTENHVRAGTLTRKGNKKLKGSLVNDSKLSGGGSYKGFKPESSSNSKK</sequence>